<dbReference type="Proteomes" id="UP000198280">
    <property type="component" value="Unassembled WGS sequence"/>
</dbReference>
<feature type="compositionally biased region" description="Gly residues" evidence="2">
    <location>
        <begin position="259"/>
        <end position="271"/>
    </location>
</feature>
<evidence type="ECO:0000256" key="2">
    <source>
        <dbReference type="SAM" id="MobiDB-lite"/>
    </source>
</evidence>
<sequence>MAALALPLAFPSGATATVHTPVRAAGPDTSPGATRTLPLAPLATSGRVIGTPLSQGLPARAVRPFSMVGITWDDVGTDLRGTVQVRTRATGTGTWSKWRTVEAHSDDAPDAGSSEGSASAVRGSTSPLWVGRSDGIEVRVVPEAPAGSRRGVQPGLPKGLRLEMVDPGDEPGDGLGDGSGDLGGSYLDPDAALDPGPAGPGGGIQRGDGTADGPAGDGAFPGEPSGGGEPAESDGPSGGADPSGGDPSDSGDPFDGVGPSEGGYPLGGGRQDGTTTDNAADPADTSGTPVESPFVPALSRSQTEALTGQRFTGGRPRIVTRFGWGADEQLRNEDSDFTDAISAVFVHHTATGNDYECSDSPSVIRGIYRYHVKSSGWRDIGYNFLVDKCGNIYEGRSGGVSKAVFGAHTLGFNEHTMGIAVLGDYSEDEPSREALSAVAGLAAWKLGIYGHNPEGMTYLVSGGSNRYPKGTRVRMNVISGHRDGFNTQCPGTELYDDLGIIRRTAAGLQGR</sequence>
<evidence type="ECO:0000313" key="6">
    <source>
        <dbReference type="EMBL" id="SNR96384.1"/>
    </source>
</evidence>
<feature type="compositionally biased region" description="Polar residues" evidence="2">
    <location>
        <begin position="299"/>
        <end position="310"/>
    </location>
</feature>
<dbReference type="SMART" id="SM00644">
    <property type="entry name" value="Ami_2"/>
    <property type="match status" value="1"/>
</dbReference>
<feature type="signal peptide" evidence="3">
    <location>
        <begin position="1"/>
        <end position="16"/>
    </location>
</feature>
<name>A0A239AMU8_9ACTN</name>
<evidence type="ECO:0000256" key="3">
    <source>
        <dbReference type="SAM" id="SignalP"/>
    </source>
</evidence>
<proteinExistence type="inferred from homology"/>
<keyword evidence="7" id="KW-1185">Reference proteome</keyword>
<feature type="compositionally biased region" description="Low complexity" evidence="2">
    <location>
        <begin position="207"/>
        <end position="223"/>
    </location>
</feature>
<dbReference type="EMBL" id="FZOF01000002">
    <property type="protein sequence ID" value="SNR96384.1"/>
    <property type="molecule type" value="Genomic_DNA"/>
</dbReference>
<reference evidence="6 7" key="1">
    <citation type="submission" date="2017-06" db="EMBL/GenBank/DDBJ databases">
        <authorList>
            <person name="Kim H.J."/>
            <person name="Triplett B.A."/>
        </authorList>
    </citation>
    <scope>NUCLEOTIDE SEQUENCE [LARGE SCALE GENOMIC DNA]</scope>
    <source>
        <strain evidence="6 7">CGMCC 4.1858</strain>
    </source>
</reference>
<dbReference type="Gene3D" id="3.40.80.10">
    <property type="entry name" value="Peptidoglycan recognition protein-like"/>
    <property type="match status" value="1"/>
</dbReference>
<dbReference type="GO" id="GO:0008745">
    <property type="term" value="F:N-acetylmuramoyl-L-alanine amidase activity"/>
    <property type="evidence" value="ECO:0007669"/>
    <property type="project" value="InterPro"/>
</dbReference>
<dbReference type="SUPFAM" id="SSF55846">
    <property type="entry name" value="N-acetylmuramoyl-L-alanine amidase-like"/>
    <property type="match status" value="1"/>
</dbReference>
<feature type="compositionally biased region" description="Polar residues" evidence="2">
    <location>
        <begin position="114"/>
        <end position="127"/>
    </location>
</feature>
<accession>A0A239AMU8</accession>
<comment type="similarity">
    <text evidence="1">Belongs to the N-acetylmuramoyl-L-alanine amidase 2 family.</text>
</comment>
<feature type="compositionally biased region" description="Low complexity" evidence="2">
    <location>
        <begin position="272"/>
        <end position="285"/>
    </location>
</feature>
<protein>
    <submittedName>
        <fullName evidence="6">N-acetylmuramoyl-L-alanine amidase</fullName>
    </submittedName>
</protein>
<dbReference type="GO" id="GO:0009253">
    <property type="term" value="P:peptidoglycan catabolic process"/>
    <property type="evidence" value="ECO:0007669"/>
    <property type="project" value="InterPro"/>
</dbReference>
<dbReference type="SMART" id="SM00701">
    <property type="entry name" value="PGRP"/>
    <property type="match status" value="1"/>
</dbReference>
<dbReference type="InterPro" id="IPR006619">
    <property type="entry name" value="PGRP_domain_met/bac"/>
</dbReference>
<feature type="compositionally biased region" description="Low complexity" evidence="2">
    <location>
        <begin position="243"/>
        <end position="258"/>
    </location>
</feature>
<dbReference type="GO" id="GO:0008270">
    <property type="term" value="F:zinc ion binding"/>
    <property type="evidence" value="ECO:0007669"/>
    <property type="project" value="InterPro"/>
</dbReference>
<dbReference type="InterPro" id="IPR015510">
    <property type="entry name" value="PGRP"/>
</dbReference>
<evidence type="ECO:0000259" key="4">
    <source>
        <dbReference type="SMART" id="SM00644"/>
    </source>
</evidence>
<evidence type="ECO:0000256" key="1">
    <source>
        <dbReference type="ARBA" id="ARBA00007553"/>
    </source>
</evidence>
<gene>
    <name evidence="6" type="ORF">SAMN05216252_10222</name>
</gene>
<evidence type="ECO:0000259" key="5">
    <source>
        <dbReference type="SMART" id="SM00701"/>
    </source>
</evidence>
<dbReference type="InterPro" id="IPR036505">
    <property type="entry name" value="Amidase/PGRP_sf"/>
</dbReference>
<feature type="compositionally biased region" description="Gly residues" evidence="2">
    <location>
        <begin position="173"/>
        <end position="183"/>
    </location>
</feature>
<feature type="domain" description="Peptidoglycan recognition protein family" evidence="5">
    <location>
        <begin position="316"/>
        <end position="464"/>
    </location>
</feature>
<feature type="region of interest" description="Disordered" evidence="2">
    <location>
        <begin position="100"/>
        <end position="312"/>
    </location>
</feature>
<dbReference type="PANTHER" id="PTHR11022">
    <property type="entry name" value="PEPTIDOGLYCAN RECOGNITION PROTEIN"/>
    <property type="match status" value="1"/>
</dbReference>
<feature type="chain" id="PRO_5039428452" evidence="3">
    <location>
        <begin position="17"/>
        <end position="511"/>
    </location>
</feature>
<dbReference type="PANTHER" id="PTHR11022:SF41">
    <property type="entry name" value="PEPTIDOGLYCAN-RECOGNITION PROTEIN LC-RELATED"/>
    <property type="match status" value="1"/>
</dbReference>
<feature type="compositionally biased region" description="Low complexity" evidence="2">
    <location>
        <begin position="184"/>
        <end position="196"/>
    </location>
</feature>
<dbReference type="Pfam" id="PF01510">
    <property type="entry name" value="Amidase_2"/>
    <property type="match status" value="1"/>
</dbReference>
<evidence type="ECO:0000313" key="7">
    <source>
        <dbReference type="Proteomes" id="UP000198280"/>
    </source>
</evidence>
<keyword evidence="3" id="KW-0732">Signal</keyword>
<organism evidence="6 7">
    <name type="scientific">Actinacidiphila glaucinigra</name>
    <dbReference type="NCBI Taxonomy" id="235986"/>
    <lineage>
        <taxon>Bacteria</taxon>
        <taxon>Bacillati</taxon>
        <taxon>Actinomycetota</taxon>
        <taxon>Actinomycetes</taxon>
        <taxon>Kitasatosporales</taxon>
        <taxon>Streptomycetaceae</taxon>
        <taxon>Actinacidiphila</taxon>
    </lineage>
</organism>
<feature type="domain" description="N-acetylmuramoyl-L-alanine amidase" evidence="4">
    <location>
        <begin position="332"/>
        <end position="491"/>
    </location>
</feature>
<dbReference type="CDD" id="cd06583">
    <property type="entry name" value="PGRP"/>
    <property type="match status" value="1"/>
</dbReference>
<dbReference type="AlphaFoldDB" id="A0A239AMU8"/>
<dbReference type="InterPro" id="IPR002502">
    <property type="entry name" value="Amidase_domain"/>
</dbReference>